<dbReference type="AlphaFoldDB" id="A0A7G6VS64"/>
<dbReference type="InterPro" id="IPR019587">
    <property type="entry name" value="Polyketide_cyclase/dehydratase"/>
</dbReference>
<feature type="signal peptide" evidence="2">
    <location>
        <begin position="1"/>
        <end position="23"/>
    </location>
</feature>
<feature type="chain" id="PRO_5028975660" evidence="2">
    <location>
        <begin position="24"/>
        <end position="247"/>
    </location>
</feature>
<protein>
    <submittedName>
        <fullName evidence="3">SRPBCC family protein</fullName>
    </submittedName>
</protein>
<dbReference type="RefSeq" id="WP_185883838.1">
    <property type="nucleotide sequence ID" value="NZ_CP060052.1"/>
</dbReference>
<organism evidence="3 4">
    <name type="scientific">Croceicoccus marinus</name>
    <dbReference type="NCBI Taxonomy" id="450378"/>
    <lineage>
        <taxon>Bacteria</taxon>
        <taxon>Pseudomonadati</taxon>
        <taxon>Pseudomonadota</taxon>
        <taxon>Alphaproteobacteria</taxon>
        <taxon>Sphingomonadales</taxon>
        <taxon>Erythrobacteraceae</taxon>
        <taxon>Croceicoccus</taxon>
    </lineage>
</organism>
<gene>
    <name evidence="3" type="ORF">H4O24_11485</name>
</gene>
<dbReference type="Proteomes" id="UP000515297">
    <property type="component" value="Chromosome"/>
</dbReference>
<dbReference type="Gene3D" id="3.30.530.20">
    <property type="match status" value="1"/>
</dbReference>
<dbReference type="InterPro" id="IPR023393">
    <property type="entry name" value="START-like_dom_sf"/>
</dbReference>
<feature type="compositionally biased region" description="Polar residues" evidence="1">
    <location>
        <begin position="199"/>
        <end position="211"/>
    </location>
</feature>
<proteinExistence type="predicted"/>
<evidence type="ECO:0000256" key="2">
    <source>
        <dbReference type="SAM" id="SignalP"/>
    </source>
</evidence>
<reference evidence="3 4" key="1">
    <citation type="submission" date="2020-08" db="EMBL/GenBank/DDBJ databases">
        <authorList>
            <person name="Liu G."/>
            <person name="Sun C."/>
        </authorList>
    </citation>
    <scope>NUCLEOTIDE SEQUENCE [LARGE SCALE GENOMIC DNA]</scope>
    <source>
        <strain evidence="3 4">OT19</strain>
    </source>
</reference>
<evidence type="ECO:0000313" key="4">
    <source>
        <dbReference type="Proteomes" id="UP000515297"/>
    </source>
</evidence>
<feature type="region of interest" description="Disordered" evidence="1">
    <location>
        <begin position="178"/>
        <end position="247"/>
    </location>
</feature>
<evidence type="ECO:0000256" key="1">
    <source>
        <dbReference type="SAM" id="MobiDB-lite"/>
    </source>
</evidence>
<dbReference type="EMBL" id="CP060052">
    <property type="protein sequence ID" value="QNE04579.1"/>
    <property type="molecule type" value="Genomic_DNA"/>
</dbReference>
<evidence type="ECO:0000313" key="3">
    <source>
        <dbReference type="EMBL" id="QNE04579.1"/>
    </source>
</evidence>
<name>A0A7G6VS64_9SPHN</name>
<sequence length="247" mass="25631">MKGYLATGAIIAAALASAAPAHAEIVELEDDFFVVRHAATVSVSRDETWDALLSPSDWWNAEHSFSGSAENFSLEPEAGGCFCEVLPASDERPETGSVRHLEVVLIDPGRLLRLSGALGPLQGEPLNGVLTVKVEPVAEGTRMQFEYAVGGPSRLELPAIAPAVDAVIGDQLSRLAATLGDEPTGGTELPEPPAERSGQVGSTRSASSIQTIEPDDLMPEASEQNGDQSGGAASRGIGEDFLADGTG</sequence>
<accession>A0A7G6VS64</accession>
<dbReference type="Pfam" id="PF10604">
    <property type="entry name" value="Polyketide_cyc2"/>
    <property type="match status" value="1"/>
</dbReference>
<dbReference type="SUPFAM" id="SSF55961">
    <property type="entry name" value="Bet v1-like"/>
    <property type="match status" value="1"/>
</dbReference>
<keyword evidence="2" id="KW-0732">Signal</keyword>